<feature type="compositionally biased region" description="Low complexity" evidence="4">
    <location>
        <begin position="1"/>
        <end position="10"/>
    </location>
</feature>
<name>A0A2S3IEQ3_9POAL</name>
<evidence type="ECO:0000256" key="3">
    <source>
        <dbReference type="SAM" id="Coils"/>
    </source>
</evidence>
<dbReference type="InterPro" id="IPR007930">
    <property type="entry name" value="DUF724"/>
</dbReference>
<feature type="domain" description="Agenet" evidence="5">
    <location>
        <begin position="127"/>
        <end position="187"/>
    </location>
</feature>
<reference evidence="6" key="1">
    <citation type="submission" date="2018-04" db="EMBL/GenBank/DDBJ databases">
        <title>WGS assembly of Panicum hallii.</title>
        <authorList>
            <person name="Lovell J."/>
            <person name="Jenkins J."/>
            <person name="Lowry D."/>
            <person name="Mamidi S."/>
            <person name="Sreedasyam A."/>
            <person name="Weng X."/>
            <person name="Barry K."/>
            <person name="Bonette J."/>
            <person name="Campitelli B."/>
            <person name="Daum C."/>
            <person name="Gordon S."/>
            <person name="Gould B."/>
            <person name="Lipzen A."/>
            <person name="Macqueen A."/>
            <person name="Palacio-Mejia J."/>
            <person name="Plott C."/>
            <person name="Shakirov E."/>
            <person name="Shu S."/>
            <person name="Yoshinaga Y."/>
            <person name="Zane M."/>
            <person name="Rokhsar D."/>
            <person name="Grimwood J."/>
            <person name="Schmutz J."/>
            <person name="Juenger T."/>
        </authorList>
    </citation>
    <scope>NUCLEOTIDE SEQUENCE [LARGE SCALE GENOMIC DNA]</scope>
    <source>
        <strain evidence="6">FIL2</strain>
    </source>
</reference>
<dbReference type="Pfam" id="PF05641">
    <property type="entry name" value="Agenet"/>
    <property type="match status" value="2"/>
</dbReference>
<dbReference type="EMBL" id="CM008053">
    <property type="protein sequence ID" value="PAN43058.1"/>
    <property type="molecule type" value="Genomic_DNA"/>
</dbReference>
<feature type="region of interest" description="Disordered" evidence="4">
    <location>
        <begin position="1"/>
        <end position="52"/>
    </location>
</feature>
<organism evidence="6">
    <name type="scientific">Panicum hallii</name>
    <dbReference type="NCBI Taxonomy" id="206008"/>
    <lineage>
        <taxon>Eukaryota</taxon>
        <taxon>Viridiplantae</taxon>
        <taxon>Streptophyta</taxon>
        <taxon>Embryophyta</taxon>
        <taxon>Tracheophyta</taxon>
        <taxon>Spermatophyta</taxon>
        <taxon>Magnoliopsida</taxon>
        <taxon>Liliopsida</taxon>
        <taxon>Poales</taxon>
        <taxon>Poaceae</taxon>
        <taxon>PACMAD clade</taxon>
        <taxon>Panicoideae</taxon>
        <taxon>Panicodae</taxon>
        <taxon>Paniceae</taxon>
        <taxon>Panicinae</taxon>
        <taxon>Panicum</taxon>
        <taxon>Panicum sect. Panicum</taxon>
    </lineage>
</organism>
<dbReference type="Proteomes" id="UP000243499">
    <property type="component" value="Chromosome 8"/>
</dbReference>
<feature type="region of interest" description="Disordered" evidence="4">
    <location>
        <begin position="363"/>
        <end position="392"/>
    </location>
</feature>
<feature type="compositionally biased region" description="Polar residues" evidence="4">
    <location>
        <begin position="618"/>
        <end position="630"/>
    </location>
</feature>
<dbReference type="InterPro" id="IPR014002">
    <property type="entry name" value="Agenet_dom_plant"/>
</dbReference>
<feature type="coiled-coil region" evidence="3">
    <location>
        <begin position="923"/>
        <end position="950"/>
    </location>
</feature>
<dbReference type="InterPro" id="IPR008395">
    <property type="entry name" value="Agenet-like_dom"/>
</dbReference>
<evidence type="ECO:0000313" key="6">
    <source>
        <dbReference type="EMBL" id="PAN43058.1"/>
    </source>
</evidence>
<gene>
    <name evidence="6" type="ORF">PAHAL_8G208400</name>
</gene>
<keyword evidence="1" id="KW-0813">Transport</keyword>
<dbReference type="Pfam" id="PF05266">
    <property type="entry name" value="DUF724"/>
    <property type="match status" value="1"/>
</dbReference>
<dbReference type="AlphaFoldDB" id="A0A2S3IEQ3"/>
<feature type="domain" description="Agenet" evidence="5">
    <location>
        <begin position="281"/>
        <end position="339"/>
    </location>
</feature>
<keyword evidence="3" id="KW-0175">Coiled coil</keyword>
<evidence type="ECO:0000256" key="1">
    <source>
        <dbReference type="ARBA" id="ARBA00022448"/>
    </source>
</evidence>
<feature type="compositionally biased region" description="Low complexity" evidence="4">
    <location>
        <begin position="364"/>
        <end position="374"/>
    </location>
</feature>
<feature type="compositionally biased region" description="Basic residues" evidence="4">
    <location>
        <begin position="11"/>
        <end position="30"/>
    </location>
</feature>
<feature type="compositionally biased region" description="Pro residues" evidence="4">
    <location>
        <begin position="31"/>
        <end position="49"/>
    </location>
</feature>
<evidence type="ECO:0000259" key="5">
    <source>
        <dbReference type="SMART" id="SM00743"/>
    </source>
</evidence>
<accession>A0A2S3IEQ3</accession>
<dbReference type="Gramene" id="PAN43058">
    <property type="protein sequence ID" value="PAN43058"/>
    <property type="gene ID" value="PAHAL_8G208400"/>
</dbReference>
<feature type="domain" description="Agenet" evidence="5">
    <location>
        <begin position="48"/>
        <end position="122"/>
    </location>
</feature>
<evidence type="ECO:0000256" key="4">
    <source>
        <dbReference type="SAM" id="MobiDB-lite"/>
    </source>
</evidence>
<sequence>MAAAGRSAPATRRRRRRGAARWSKPPRRRPPPPPPASSPPPPGPDPRTPLPAGAEVEVRVDDPGFHGSWFEATVVGFAPARGPRTPARYTVTYAHLLADDGGGVLAEHFAPTHVRPRPPPPDDSFPPRFRAGDIVEAFHHDGWWSGLVVAAPDSPDPGDAVTVAFPITREVIRFPPCLVRPRRDYVGGAWVPSRAAMAVRPRRAVRVYAVGDKVEVGRDREVYSHSWFPATVARVVDDLSYVVEYFDLEEEGDGGPEKATEYLHWSFIRPAVEHLPRESEFRLGPGAAVEAYCDGAWSPGVVRRVVGDGEFEISIVGKKAELLVTKVVELLKPQYKWNGKQWKIVTAKRWANLRRRSMLGQNLSSPVDVSSSGDDYSHDPESSGTKKSKKELQHAVLAENSEHASVSEIYTPLSALCKSPESNHSDSRLSEKNSFQVTSHGAVSSVPINGLCASGHSIPQNESIPNSTGETVNNEEILTEMMDSDGHVNASGGEAHDMLSIAELRKNMASARRNSSAHLTKKKVLAVKSLKVKKGISKSKECKTHPIQELQGRNDTSDNIQLKGNINFSSKDIVCALSVSVEGQTTKTLDRRVTRQTNRGSSTYKKLAKRKGHREQCSPLSSLDVTSTARQRGRKKVPGPMKESPLAEQLDNTLKDTLNVTEFSDQDMLPMIPPGFESMYDGKGVDIHGSLSEEEPPSMITNISQANINADACTDHATTQVANCNHLMETSILSVDHPVQEAGRKVDGRLTQTRVQNAGSSECIMDHSPLRSCSASGSSIMPSHLPVSQGHQILFVKKSEMWHLVEARDAFKEVPQRPHFLPLRDLSPALREGTALGLMVAFADLVRDIKEASIDHGIEWFEDKIGTLCYLEGNGFDVQLLQRTLTELLHIKSNRTSYLGEIHKLKAQIVGKTASTSRIDALLDEKDRAIAELEQKLGCLRQESQKIAKDKDLEEVELFRLKAARSRIVEAYSDAEQQFRNTLAKLHQKKLT</sequence>
<feature type="region of interest" description="Disordered" evidence="4">
    <location>
        <begin position="593"/>
        <end position="648"/>
    </location>
</feature>
<feature type="domain" description="Agenet" evidence="5">
    <location>
        <begin position="206"/>
        <end position="276"/>
    </location>
</feature>
<dbReference type="SMART" id="SM00743">
    <property type="entry name" value="Agenet"/>
    <property type="match status" value="4"/>
</dbReference>
<feature type="compositionally biased region" description="Polar residues" evidence="4">
    <location>
        <begin position="595"/>
        <end position="604"/>
    </location>
</feature>
<keyword evidence="2" id="KW-0341">Growth regulation</keyword>
<dbReference type="PANTHER" id="PTHR31917">
    <property type="entry name" value="AGENET DOMAIN-CONTAINING PROTEIN-RELATED"/>
    <property type="match status" value="1"/>
</dbReference>
<proteinExistence type="predicted"/>
<protein>
    <recommendedName>
        <fullName evidence="5">Agenet domain-containing protein</fullName>
    </recommendedName>
</protein>
<dbReference type="PANTHER" id="PTHR31917:SF74">
    <property type="entry name" value="EXPRESSED PROTEIN"/>
    <property type="match status" value="1"/>
</dbReference>
<evidence type="ECO:0000256" key="2">
    <source>
        <dbReference type="ARBA" id="ARBA00022604"/>
    </source>
</evidence>